<dbReference type="Pfam" id="PF04909">
    <property type="entry name" value="Amidohydro_2"/>
    <property type="match status" value="1"/>
</dbReference>
<dbReference type="OrthoDB" id="2832284at2759"/>
<keyword evidence="5" id="KW-1185">Reference proteome</keyword>
<dbReference type="GO" id="GO:0005737">
    <property type="term" value="C:cytoplasm"/>
    <property type="evidence" value="ECO:0000318"/>
    <property type="project" value="GO_Central"/>
</dbReference>
<protein>
    <recommendedName>
        <fullName evidence="3">Amidohydrolase-related domain-containing protein</fullName>
    </recommendedName>
</protein>
<accession>A0A2R6XQR3</accession>
<dbReference type="SUPFAM" id="SSF51556">
    <property type="entry name" value="Metallo-dependent hydrolases"/>
    <property type="match status" value="1"/>
</dbReference>
<dbReference type="Gramene" id="Mp1g05230.1">
    <property type="protein sequence ID" value="Mp1g05230.1.cds"/>
    <property type="gene ID" value="Mp1g05230"/>
</dbReference>
<dbReference type="PANTHER" id="PTHR21240">
    <property type="entry name" value="2-AMINO-3-CARBOXYLMUCONATE-6-SEMIALDEHYDE DECARBOXYLASE"/>
    <property type="match status" value="1"/>
</dbReference>
<evidence type="ECO:0000313" key="5">
    <source>
        <dbReference type="Proteomes" id="UP000244005"/>
    </source>
</evidence>
<evidence type="ECO:0000256" key="2">
    <source>
        <dbReference type="RuleBase" id="RU366045"/>
    </source>
</evidence>
<name>A0A2R6XQR3_MARPO</name>
<reference evidence="5" key="1">
    <citation type="journal article" date="2017" name="Cell">
        <title>Insights into land plant evolution garnered from the Marchantia polymorpha genome.</title>
        <authorList>
            <person name="Bowman J.L."/>
            <person name="Kohchi T."/>
            <person name="Yamato K.T."/>
            <person name="Jenkins J."/>
            <person name="Shu S."/>
            <person name="Ishizaki K."/>
            <person name="Yamaoka S."/>
            <person name="Nishihama R."/>
            <person name="Nakamura Y."/>
            <person name="Berger F."/>
            <person name="Adam C."/>
            <person name="Aki S.S."/>
            <person name="Althoff F."/>
            <person name="Araki T."/>
            <person name="Arteaga-Vazquez M.A."/>
            <person name="Balasubrmanian S."/>
            <person name="Barry K."/>
            <person name="Bauer D."/>
            <person name="Boehm C.R."/>
            <person name="Briginshaw L."/>
            <person name="Caballero-Perez J."/>
            <person name="Catarino B."/>
            <person name="Chen F."/>
            <person name="Chiyoda S."/>
            <person name="Chovatia M."/>
            <person name="Davies K.M."/>
            <person name="Delmans M."/>
            <person name="Demura T."/>
            <person name="Dierschke T."/>
            <person name="Dolan L."/>
            <person name="Dorantes-Acosta A.E."/>
            <person name="Eklund D.M."/>
            <person name="Florent S.N."/>
            <person name="Flores-Sandoval E."/>
            <person name="Fujiyama A."/>
            <person name="Fukuzawa H."/>
            <person name="Galik B."/>
            <person name="Grimanelli D."/>
            <person name="Grimwood J."/>
            <person name="Grossniklaus U."/>
            <person name="Hamada T."/>
            <person name="Haseloff J."/>
            <person name="Hetherington A.J."/>
            <person name="Higo A."/>
            <person name="Hirakawa Y."/>
            <person name="Hundley H.N."/>
            <person name="Ikeda Y."/>
            <person name="Inoue K."/>
            <person name="Inoue S.I."/>
            <person name="Ishida S."/>
            <person name="Jia Q."/>
            <person name="Kakita M."/>
            <person name="Kanazawa T."/>
            <person name="Kawai Y."/>
            <person name="Kawashima T."/>
            <person name="Kennedy M."/>
            <person name="Kinose K."/>
            <person name="Kinoshita T."/>
            <person name="Kohara Y."/>
            <person name="Koide E."/>
            <person name="Komatsu K."/>
            <person name="Kopischke S."/>
            <person name="Kubo M."/>
            <person name="Kyozuka J."/>
            <person name="Lagercrantz U."/>
            <person name="Lin S.S."/>
            <person name="Lindquist E."/>
            <person name="Lipzen A.M."/>
            <person name="Lu C.W."/>
            <person name="De Luna E."/>
            <person name="Martienssen R.A."/>
            <person name="Minamino N."/>
            <person name="Mizutani M."/>
            <person name="Mizutani M."/>
            <person name="Mochizuki N."/>
            <person name="Monte I."/>
            <person name="Mosher R."/>
            <person name="Nagasaki H."/>
            <person name="Nakagami H."/>
            <person name="Naramoto S."/>
            <person name="Nishitani K."/>
            <person name="Ohtani M."/>
            <person name="Okamoto T."/>
            <person name="Okumura M."/>
            <person name="Phillips J."/>
            <person name="Pollak B."/>
            <person name="Reinders A."/>
            <person name="Rovekamp M."/>
            <person name="Sano R."/>
            <person name="Sawa S."/>
            <person name="Schmid M.W."/>
            <person name="Shirakawa M."/>
            <person name="Solano R."/>
            <person name="Spunde A."/>
            <person name="Suetsugu N."/>
            <person name="Sugano S."/>
            <person name="Sugiyama A."/>
            <person name="Sun R."/>
            <person name="Suzuki Y."/>
            <person name="Takenaka M."/>
            <person name="Takezawa D."/>
            <person name="Tomogane H."/>
            <person name="Tsuzuki M."/>
            <person name="Ueda T."/>
            <person name="Umeda M."/>
            <person name="Ward J.M."/>
            <person name="Watanabe Y."/>
            <person name="Yazaki K."/>
            <person name="Yokoyama R."/>
            <person name="Yoshitake Y."/>
            <person name="Yotsui I."/>
            <person name="Zachgo S."/>
            <person name="Schmutz J."/>
        </authorList>
    </citation>
    <scope>NUCLEOTIDE SEQUENCE [LARGE SCALE GENOMIC DNA]</scope>
    <source>
        <strain evidence="5">Tak-1</strain>
    </source>
</reference>
<dbReference type="PANTHER" id="PTHR21240:SF28">
    <property type="entry name" value="ISO-OROTATE DECARBOXYLASE (EUROFUNG)"/>
    <property type="match status" value="1"/>
</dbReference>
<dbReference type="EMBL" id="KZ772677">
    <property type="protein sequence ID" value="PTQ48439.1"/>
    <property type="molecule type" value="Genomic_DNA"/>
</dbReference>
<dbReference type="InterPro" id="IPR032466">
    <property type="entry name" value="Metal_Hydrolase"/>
</dbReference>
<dbReference type="InterPro" id="IPR006680">
    <property type="entry name" value="Amidohydro-rel"/>
</dbReference>
<evidence type="ECO:0000256" key="1">
    <source>
        <dbReference type="ARBA" id="ARBA00023239"/>
    </source>
</evidence>
<evidence type="ECO:0000313" key="4">
    <source>
        <dbReference type="EMBL" id="PTQ48439.1"/>
    </source>
</evidence>
<dbReference type="Gene3D" id="3.20.20.140">
    <property type="entry name" value="Metal-dependent hydrolases"/>
    <property type="match status" value="1"/>
</dbReference>
<dbReference type="GO" id="GO:0016787">
    <property type="term" value="F:hydrolase activity"/>
    <property type="evidence" value="ECO:0007669"/>
    <property type="project" value="InterPro"/>
</dbReference>
<dbReference type="Proteomes" id="UP000244005">
    <property type="component" value="Unassembled WGS sequence"/>
</dbReference>
<dbReference type="AlphaFoldDB" id="A0A2R6XQR3"/>
<dbReference type="GO" id="GO:0019748">
    <property type="term" value="P:secondary metabolic process"/>
    <property type="evidence" value="ECO:0000318"/>
    <property type="project" value="GO_Central"/>
</dbReference>
<proteinExistence type="inferred from homology"/>
<evidence type="ECO:0000259" key="3">
    <source>
        <dbReference type="Pfam" id="PF04909"/>
    </source>
</evidence>
<comment type="similarity">
    <text evidence="2">Belongs to the metallo-dependent hydrolases superfamily.</text>
</comment>
<sequence length="377" mass="41472">MSTSSWEWWRLRTVPICATLIVISVLRVTDFSRGAAGAGGAGTRIDVHHHFCPPFYWEYLAAHRSGHGGFNCTRYDAESSLRMMDRLGISKSVLSLPTPGVVLPNVDRQTIRDMARAVNRYGAQVVASHAGRFGLFASLTLPDVQGAVDEALYALDVLRADGFIIGANQILVQDSNEPLYELLNERGSVVLIHPDLLPGSTDSSPSFEALDMYNEMADFLLDTVHALNFMMITRVPQRFPNIKWITAHGGGFWPYSSDRFAYKIGPYLGMSPEKLTEMVSSFFYFDTAGLAGSVSIKALTDFVQPGHVLFGSDWPLVGVELLQTCISTWDSFHFSSNTRRAIYSAAAESLLSNKTYFSRIGAAVSPPSDQPTLLPSL</sequence>
<dbReference type="GO" id="GO:0016831">
    <property type="term" value="F:carboxy-lyase activity"/>
    <property type="evidence" value="ECO:0007669"/>
    <property type="project" value="UniProtKB-KW"/>
</dbReference>
<keyword evidence="1 2" id="KW-0456">Lyase</keyword>
<organism evidence="4 5">
    <name type="scientific">Marchantia polymorpha</name>
    <name type="common">Common liverwort</name>
    <name type="synonym">Marchantia aquatica</name>
    <dbReference type="NCBI Taxonomy" id="3197"/>
    <lineage>
        <taxon>Eukaryota</taxon>
        <taxon>Viridiplantae</taxon>
        <taxon>Streptophyta</taxon>
        <taxon>Embryophyta</taxon>
        <taxon>Marchantiophyta</taxon>
        <taxon>Marchantiopsida</taxon>
        <taxon>Marchantiidae</taxon>
        <taxon>Marchantiales</taxon>
        <taxon>Marchantiaceae</taxon>
        <taxon>Marchantia</taxon>
    </lineage>
</organism>
<gene>
    <name evidence="4" type="ORF">MARPO_0005s0085</name>
</gene>
<keyword evidence="2" id="KW-0210">Decarboxylase</keyword>
<dbReference type="InterPro" id="IPR032465">
    <property type="entry name" value="ACMSD"/>
</dbReference>
<feature type="domain" description="Amidohydrolase-related" evidence="3">
    <location>
        <begin position="45"/>
        <end position="350"/>
    </location>
</feature>